<evidence type="ECO:0000313" key="2">
    <source>
        <dbReference type="EMBL" id="MDQ0905945.1"/>
    </source>
</evidence>
<evidence type="ECO:0000313" key="3">
    <source>
        <dbReference type="Proteomes" id="UP001234216"/>
    </source>
</evidence>
<dbReference type="SUPFAM" id="SSF51182">
    <property type="entry name" value="RmlC-like cupins"/>
    <property type="match status" value="1"/>
</dbReference>
<dbReference type="AlphaFoldDB" id="A0AAW8F9W6"/>
<dbReference type="Proteomes" id="UP001234216">
    <property type="component" value="Unassembled WGS sequence"/>
</dbReference>
<organism evidence="2 3">
    <name type="scientific">Streptomyces canus</name>
    <dbReference type="NCBI Taxonomy" id="58343"/>
    <lineage>
        <taxon>Bacteria</taxon>
        <taxon>Bacillati</taxon>
        <taxon>Actinomycetota</taxon>
        <taxon>Actinomycetes</taxon>
        <taxon>Kitasatosporales</taxon>
        <taxon>Streptomycetaceae</taxon>
        <taxon>Streptomyces</taxon>
        <taxon>Streptomyces aurantiacus group</taxon>
    </lineage>
</organism>
<feature type="region of interest" description="Disordered" evidence="1">
    <location>
        <begin position="1"/>
        <end position="30"/>
    </location>
</feature>
<feature type="compositionally biased region" description="Polar residues" evidence="1">
    <location>
        <begin position="1"/>
        <end position="10"/>
    </location>
</feature>
<sequence length="167" mass="18726">MTTRIPTSVQGHDKSSAHAIAAPHADNGRRTLPCRKKAMEMPKVSRDTATQGGDYGAVVDRSEVFGDYTVDFLTFREDVDHRPLLKGLPDDRCQGPHWGYVFRGELTFHYADHDEVYHEGDAFYAPAGHVPVHTEPGSEYLQISPSDELRRTSEVIMKNFTAQRPQG</sequence>
<protein>
    <recommendedName>
        <fullName evidence="4">Cupin 2 conserved barrel domain-containing protein</fullName>
    </recommendedName>
</protein>
<dbReference type="InterPro" id="IPR011051">
    <property type="entry name" value="RmlC_Cupin_sf"/>
</dbReference>
<gene>
    <name evidence="2" type="ORF">QFZ22_001930</name>
</gene>
<comment type="caution">
    <text evidence="2">The sequence shown here is derived from an EMBL/GenBank/DDBJ whole genome shotgun (WGS) entry which is preliminary data.</text>
</comment>
<evidence type="ECO:0000256" key="1">
    <source>
        <dbReference type="SAM" id="MobiDB-lite"/>
    </source>
</evidence>
<proteinExistence type="predicted"/>
<name>A0AAW8F9W6_9ACTN</name>
<dbReference type="InterPro" id="IPR014710">
    <property type="entry name" value="RmlC-like_jellyroll"/>
</dbReference>
<dbReference type="EMBL" id="JAUSZV010000005">
    <property type="protein sequence ID" value="MDQ0905945.1"/>
    <property type="molecule type" value="Genomic_DNA"/>
</dbReference>
<reference evidence="2" key="1">
    <citation type="submission" date="2023-07" db="EMBL/GenBank/DDBJ databases">
        <title>Comparative genomics of wheat-associated soil bacteria to identify genetic determinants of phenazine resistance.</title>
        <authorList>
            <person name="Mouncey N."/>
        </authorList>
    </citation>
    <scope>NUCLEOTIDE SEQUENCE</scope>
    <source>
        <strain evidence="2">V4I22</strain>
    </source>
</reference>
<accession>A0AAW8F9W6</accession>
<evidence type="ECO:0008006" key="4">
    <source>
        <dbReference type="Google" id="ProtNLM"/>
    </source>
</evidence>
<dbReference type="Gene3D" id="2.60.120.10">
    <property type="entry name" value="Jelly Rolls"/>
    <property type="match status" value="1"/>
</dbReference>